<dbReference type="GO" id="GO:0009097">
    <property type="term" value="P:isoleucine biosynthetic process"/>
    <property type="evidence" value="ECO:0007669"/>
    <property type="project" value="UniProtKB-UniPathway"/>
</dbReference>
<dbReference type="Gene3D" id="3.30.470.10">
    <property type="match status" value="1"/>
</dbReference>
<dbReference type="InterPro" id="IPR005786">
    <property type="entry name" value="B_amino_transII"/>
</dbReference>
<evidence type="ECO:0000256" key="6">
    <source>
        <dbReference type="ARBA" id="ARBA00009320"/>
    </source>
</evidence>
<dbReference type="InterPro" id="IPR018300">
    <property type="entry name" value="Aminotrans_IV_CS"/>
</dbReference>
<evidence type="ECO:0000256" key="14">
    <source>
        <dbReference type="ARBA" id="ARBA00049229"/>
    </source>
</evidence>
<keyword evidence="9 18" id="KW-0808">Transferase</keyword>
<protein>
    <recommendedName>
        <fullName evidence="18">Branched-chain-amino-acid aminotransferase</fullName>
        <ecNumber evidence="18">2.6.1.42</ecNumber>
    </recommendedName>
</protein>
<comment type="pathway">
    <text evidence="4">Amino-acid biosynthesis; L-valine biosynthesis; L-valine from pyruvate: step 4/4.</text>
</comment>
<comment type="function">
    <text evidence="2">Acts on leucine, isoleucine and valine.</text>
</comment>
<comment type="catalytic activity">
    <reaction evidence="14 18">
        <text>L-leucine + 2-oxoglutarate = 4-methyl-2-oxopentanoate + L-glutamate</text>
        <dbReference type="Rhea" id="RHEA:18321"/>
        <dbReference type="ChEBI" id="CHEBI:16810"/>
        <dbReference type="ChEBI" id="CHEBI:17865"/>
        <dbReference type="ChEBI" id="CHEBI:29985"/>
        <dbReference type="ChEBI" id="CHEBI:57427"/>
        <dbReference type="EC" id="2.6.1.42"/>
    </reaction>
</comment>
<dbReference type="CDD" id="cd01557">
    <property type="entry name" value="BCAT_beta_family"/>
    <property type="match status" value="1"/>
</dbReference>
<proteinExistence type="inferred from homology"/>
<dbReference type="NCBIfam" id="TIGR01123">
    <property type="entry name" value="ilvE_II"/>
    <property type="match status" value="1"/>
</dbReference>
<dbReference type="Pfam" id="PF01063">
    <property type="entry name" value="Aminotran_4"/>
    <property type="match status" value="1"/>
</dbReference>
<dbReference type="Proteomes" id="UP000001784">
    <property type="component" value="Chromosome"/>
</dbReference>
<evidence type="ECO:0000256" key="2">
    <source>
        <dbReference type="ARBA" id="ARBA00003109"/>
    </source>
</evidence>
<keyword evidence="20" id="KW-1185">Reference proteome</keyword>
<gene>
    <name evidence="19" type="ordered locus">Sfum_3098</name>
</gene>
<evidence type="ECO:0000256" key="7">
    <source>
        <dbReference type="ARBA" id="ARBA00022576"/>
    </source>
</evidence>
<comment type="pathway">
    <text evidence="3">Amino-acid biosynthesis; L-isoleucine biosynthesis; L-isoleucine from 2-oxobutanoate: step 4/4.</text>
</comment>
<comment type="catalytic activity">
    <reaction evidence="12 18">
        <text>L-valine + 2-oxoglutarate = 3-methyl-2-oxobutanoate + L-glutamate</text>
        <dbReference type="Rhea" id="RHEA:24813"/>
        <dbReference type="ChEBI" id="CHEBI:11851"/>
        <dbReference type="ChEBI" id="CHEBI:16810"/>
        <dbReference type="ChEBI" id="CHEBI:29985"/>
        <dbReference type="ChEBI" id="CHEBI:57762"/>
        <dbReference type="EC" id="2.6.1.42"/>
    </reaction>
</comment>
<dbReference type="GO" id="GO:0009098">
    <property type="term" value="P:L-leucine biosynthetic process"/>
    <property type="evidence" value="ECO:0007669"/>
    <property type="project" value="UniProtKB-UniPathway"/>
</dbReference>
<dbReference type="InterPro" id="IPR043132">
    <property type="entry name" value="BCAT-like_C"/>
</dbReference>
<evidence type="ECO:0000313" key="20">
    <source>
        <dbReference type="Proteomes" id="UP000001784"/>
    </source>
</evidence>
<dbReference type="PANTHER" id="PTHR11825:SF44">
    <property type="entry name" value="BRANCHED-CHAIN-AMINO-ACID AMINOTRANSFERASE"/>
    <property type="match status" value="1"/>
</dbReference>
<evidence type="ECO:0000256" key="5">
    <source>
        <dbReference type="ARBA" id="ARBA00005072"/>
    </source>
</evidence>
<dbReference type="PIRSF" id="PIRSF006468">
    <property type="entry name" value="BCAT1"/>
    <property type="match status" value="1"/>
</dbReference>
<dbReference type="GO" id="GO:0052654">
    <property type="term" value="F:L-leucine-2-oxoglutarate transaminase activity"/>
    <property type="evidence" value="ECO:0007669"/>
    <property type="project" value="RHEA"/>
</dbReference>
<dbReference type="STRING" id="335543.Sfum_3098"/>
<evidence type="ECO:0000256" key="12">
    <source>
        <dbReference type="ARBA" id="ARBA00048212"/>
    </source>
</evidence>
<reference evidence="19 20" key="1">
    <citation type="submission" date="2006-10" db="EMBL/GenBank/DDBJ databases">
        <title>Complete sequence of Syntrophobacter fumaroxidans MPOB.</title>
        <authorList>
            <consortium name="US DOE Joint Genome Institute"/>
            <person name="Copeland A."/>
            <person name="Lucas S."/>
            <person name="Lapidus A."/>
            <person name="Barry K."/>
            <person name="Detter J.C."/>
            <person name="Glavina del Rio T."/>
            <person name="Hammon N."/>
            <person name="Israni S."/>
            <person name="Pitluck S."/>
            <person name="Goltsman E.G."/>
            <person name="Martinez M."/>
            <person name="Schmutz J."/>
            <person name="Larimer F."/>
            <person name="Land M."/>
            <person name="Hauser L."/>
            <person name="Kyrpides N."/>
            <person name="Kim E."/>
            <person name="Boone D.R."/>
            <person name="Brockman F."/>
            <person name="Culley D."/>
            <person name="Ferry J."/>
            <person name="Gunsalus R."/>
            <person name="McInerney M.J."/>
            <person name="Morrison M."/>
            <person name="Plugge C."/>
            <person name="Rohlin L."/>
            <person name="Scholten J."/>
            <person name="Sieber J."/>
            <person name="Stams A.J.M."/>
            <person name="Worm P."/>
            <person name="Henstra A.M."/>
            <person name="Richardson P."/>
        </authorList>
    </citation>
    <scope>NUCLEOTIDE SEQUENCE [LARGE SCALE GENOMIC DNA]</scope>
    <source>
        <strain evidence="20">DSM 10017 / MPOB</strain>
    </source>
</reference>
<name>A0LMW9_SYNFM</name>
<evidence type="ECO:0000256" key="8">
    <source>
        <dbReference type="ARBA" id="ARBA00022605"/>
    </source>
</evidence>
<dbReference type="EMBL" id="CP000478">
    <property type="protein sequence ID" value="ABK18771.1"/>
    <property type="molecule type" value="Genomic_DNA"/>
</dbReference>
<evidence type="ECO:0000256" key="11">
    <source>
        <dbReference type="ARBA" id="ARBA00023304"/>
    </source>
</evidence>
<comment type="cofactor">
    <cofactor evidence="1 17">
        <name>pyridoxal 5'-phosphate</name>
        <dbReference type="ChEBI" id="CHEBI:597326"/>
    </cofactor>
</comment>
<evidence type="ECO:0000256" key="17">
    <source>
        <dbReference type="RuleBase" id="RU004516"/>
    </source>
</evidence>
<evidence type="ECO:0000256" key="16">
    <source>
        <dbReference type="RuleBase" id="RU004106"/>
    </source>
</evidence>
<keyword evidence="11 18" id="KW-0100">Branched-chain amino acid biosynthesis</keyword>
<evidence type="ECO:0000256" key="4">
    <source>
        <dbReference type="ARBA" id="ARBA00004931"/>
    </source>
</evidence>
<evidence type="ECO:0000256" key="10">
    <source>
        <dbReference type="ARBA" id="ARBA00022898"/>
    </source>
</evidence>
<organism evidence="19 20">
    <name type="scientific">Syntrophobacter fumaroxidans (strain DSM 10017 / MPOB)</name>
    <dbReference type="NCBI Taxonomy" id="335543"/>
    <lineage>
        <taxon>Bacteria</taxon>
        <taxon>Pseudomonadati</taxon>
        <taxon>Thermodesulfobacteriota</taxon>
        <taxon>Syntrophobacteria</taxon>
        <taxon>Syntrophobacterales</taxon>
        <taxon>Syntrophobacteraceae</taxon>
        <taxon>Syntrophobacter</taxon>
    </lineage>
</organism>
<evidence type="ECO:0000256" key="18">
    <source>
        <dbReference type="RuleBase" id="RU004517"/>
    </source>
</evidence>
<comment type="pathway">
    <text evidence="5">Amino-acid biosynthesis; L-leucine biosynthesis; L-leucine from 3-methyl-2-oxobutanoate: step 4/4.</text>
</comment>
<sequence length="357" mass="40313">MEIRVQPVAPDKRRPKPKDESKLIFGRVFSDHMFMMDFRAGAWQDARVVPYQILGLDPAAMVLHYGQGIFEGLKGYRWPNGKIHLFRPEKNFERFKRSALRMCMPPVDVDFQFRAVEALLKIDRDWVPHSLGSSLYIRPTMIASEPHLGVRPAGEYLYYIITGPVAAYYAEGFNPVKIYVSDEYVRAVRGGVGEAKTMANYASSLYAAEMAKKKGFTQVLWLDGIERRFIEEVGTMNIFFRIKDELVTPPLTGSILPGVTRDSVIELARHWGITVTERPISIDEVIDAVKSGNMKEIFGTGTAAVISPVGEISFKDKNHTVGNGGVGEWSHRLYDEIVGIQYGEKEDPFGWIYPVKV</sequence>
<dbReference type="PROSITE" id="PS00770">
    <property type="entry name" value="AA_TRANSFER_CLASS_4"/>
    <property type="match status" value="1"/>
</dbReference>
<dbReference type="GO" id="GO:0052656">
    <property type="term" value="F:L-isoleucine-2-oxoglutarate transaminase activity"/>
    <property type="evidence" value="ECO:0007669"/>
    <property type="project" value="RHEA"/>
</dbReference>
<keyword evidence="10 17" id="KW-0663">Pyridoxal phosphate</keyword>
<dbReference type="Gene3D" id="3.20.10.10">
    <property type="entry name" value="D-amino Acid Aminotransferase, subunit A, domain 2"/>
    <property type="match status" value="1"/>
</dbReference>
<evidence type="ECO:0000313" key="19">
    <source>
        <dbReference type="EMBL" id="ABK18771.1"/>
    </source>
</evidence>
<feature type="modified residue" description="N6-(pyridoxal phosphate)lysine" evidence="15">
    <location>
        <position position="196"/>
    </location>
</feature>
<dbReference type="UniPathway" id="UPA00048">
    <property type="reaction ID" value="UER00073"/>
</dbReference>
<dbReference type="EC" id="2.6.1.42" evidence="18"/>
<evidence type="ECO:0000256" key="1">
    <source>
        <dbReference type="ARBA" id="ARBA00001933"/>
    </source>
</evidence>
<dbReference type="PANTHER" id="PTHR11825">
    <property type="entry name" value="SUBGROUP IIII AMINOTRANSFERASE"/>
    <property type="match status" value="1"/>
</dbReference>
<dbReference type="InterPro" id="IPR001544">
    <property type="entry name" value="Aminotrans_IV"/>
</dbReference>
<dbReference type="UniPathway" id="UPA00049">
    <property type="reaction ID" value="UER00062"/>
</dbReference>
<accession>A0LMW9</accession>
<keyword evidence="8 18" id="KW-0028">Amino-acid biosynthesis</keyword>
<dbReference type="NCBIfam" id="NF009897">
    <property type="entry name" value="PRK13357.1"/>
    <property type="match status" value="1"/>
</dbReference>
<evidence type="ECO:0000256" key="15">
    <source>
        <dbReference type="PIRSR" id="PIRSR006468-1"/>
    </source>
</evidence>
<evidence type="ECO:0000256" key="3">
    <source>
        <dbReference type="ARBA" id="ARBA00004824"/>
    </source>
</evidence>
<dbReference type="InterPro" id="IPR043131">
    <property type="entry name" value="BCAT-like_N"/>
</dbReference>
<evidence type="ECO:0000256" key="9">
    <source>
        <dbReference type="ARBA" id="ARBA00022679"/>
    </source>
</evidence>
<dbReference type="GO" id="GO:0009099">
    <property type="term" value="P:L-valine biosynthetic process"/>
    <property type="evidence" value="ECO:0007669"/>
    <property type="project" value="UniProtKB-UniPathway"/>
</dbReference>
<dbReference type="HOGENOM" id="CLU_031922_0_2_7"/>
<dbReference type="FunCoup" id="A0LMW9">
    <property type="interactions" value="453"/>
</dbReference>
<keyword evidence="7 18" id="KW-0032">Aminotransferase</keyword>
<dbReference type="RefSeq" id="WP_011699896.1">
    <property type="nucleotide sequence ID" value="NC_008554.1"/>
</dbReference>
<dbReference type="InParanoid" id="A0LMW9"/>
<dbReference type="OrthoDB" id="9804984at2"/>
<dbReference type="KEGG" id="sfu:Sfum_3098"/>
<dbReference type="eggNOG" id="COG0115">
    <property type="taxonomic scope" value="Bacteria"/>
</dbReference>
<dbReference type="SUPFAM" id="SSF56752">
    <property type="entry name" value="D-aminoacid aminotransferase-like PLP-dependent enzymes"/>
    <property type="match status" value="1"/>
</dbReference>
<comment type="similarity">
    <text evidence="6 16">Belongs to the class-IV pyridoxal-phosphate-dependent aminotransferase family.</text>
</comment>
<dbReference type="InterPro" id="IPR033939">
    <property type="entry name" value="BCAT_family"/>
</dbReference>
<evidence type="ECO:0000256" key="13">
    <source>
        <dbReference type="ARBA" id="ARBA00048798"/>
    </source>
</evidence>
<dbReference type="UniPathway" id="UPA00047">
    <property type="reaction ID" value="UER00058"/>
</dbReference>
<dbReference type="InterPro" id="IPR036038">
    <property type="entry name" value="Aminotransferase-like"/>
</dbReference>
<dbReference type="GO" id="GO:0052655">
    <property type="term" value="F:L-valine-2-oxoglutarate transaminase activity"/>
    <property type="evidence" value="ECO:0007669"/>
    <property type="project" value="RHEA"/>
</dbReference>
<dbReference type="AlphaFoldDB" id="A0LMW9"/>
<comment type="catalytic activity">
    <reaction evidence="13 18">
        <text>L-isoleucine + 2-oxoglutarate = (S)-3-methyl-2-oxopentanoate + L-glutamate</text>
        <dbReference type="Rhea" id="RHEA:24801"/>
        <dbReference type="ChEBI" id="CHEBI:16810"/>
        <dbReference type="ChEBI" id="CHEBI:29985"/>
        <dbReference type="ChEBI" id="CHEBI:35146"/>
        <dbReference type="ChEBI" id="CHEBI:58045"/>
        <dbReference type="EC" id="2.6.1.42"/>
    </reaction>
</comment>